<accession>A0A239J3J8</accession>
<dbReference type="AlphaFoldDB" id="A0A239J3J8"/>
<sequence>MANHSIYSDIQKNRLSIVKTEEILKCKGYENLNSEQAMIVAESLRLFCEIIADMYFLTGRI</sequence>
<name>A0A239J3J8_9BACT</name>
<dbReference type="Proteomes" id="UP000198432">
    <property type="component" value="Unassembled WGS sequence"/>
</dbReference>
<gene>
    <name evidence="1" type="ORF">SAMN06296052_12027</name>
</gene>
<reference evidence="2" key="1">
    <citation type="submission" date="2017-06" db="EMBL/GenBank/DDBJ databases">
        <authorList>
            <person name="Varghese N."/>
            <person name="Submissions S."/>
        </authorList>
    </citation>
    <scope>NUCLEOTIDE SEQUENCE [LARGE SCALE GENOMIC DNA]</scope>
    <source>
        <strain evidence="2">NKM1</strain>
    </source>
</reference>
<evidence type="ECO:0000313" key="2">
    <source>
        <dbReference type="Proteomes" id="UP000198432"/>
    </source>
</evidence>
<proteinExistence type="predicted"/>
<dbReference type="RefSeq" id="WP_089320758.1">
    <property type="nucleotide sequence ID" value="NZ_FZOQ01000020.1"/>
</dbReference>
<organism evidence="1 2">
    <name type="scientific">Pontibacter ummariensis</name>
    <dbReference type="NCBI Taxonomy" id="1610492"/>
    <lineage>
        <taxon>Bacteria</taxon>
        <taxon>Pseudomonadati</taxon>
        <taxon>Bacteroidota</taxon>
        <taxon>Cytophagia</taxon>
        <taxon>Cytophagales</taxon>
        <taxon>Hymenobacteraceae</taxon>
        <taxon>Pontibacter</taxon>
    </lineage>
</organism>
<keyword evidence="2" id="KW-1185">Reference proteome</keyword>
<protein>
    <submittedName>
        <fullName evidence="1">Uncharacterized protein</fullName>
    </submittedName>
</protein>
<evidence type="ECO:0000313" key="1">
    <source>
        <dbReference type="EMBL" id="SNT00380.1"/>
    </source>
</evidence>
<dbReference type="EMBL" id="FZOQ01000020">
    <property type="protein sequence ID" value="SNT00380.1"/>
    <property type="molecule type" value="Genomic_DNA"/>
</dbReference>